<protein>
    <submittedName>
        <fullName evidence="2">Uncharacterized protein</fullName>
    </submittedName>
</protein>
<evidence type="ECO:0000256" key="1">
    <source>
        <dbReference type="SAM" id="MobiDB-lite"/>
    </source>
</evidence>
<accession>A0A481Z0X5</accession>
<organism evidence="2">
    <name type="scientific">Mimivirus LCMiAC02</name>
    <dbReference type="NCBI Taxonomy" id="2506609"/>
    <lineage>
        <taxon>Viruses</taxon>
        <taxon>Varidnaviria</taxon>
        <taxon>Bamfordvirae</taxon>
        <taxon>Nucleocytoviricota</taxon>
        <taxon>Megaviricetes</taxon>
        <taxon>Imitervirales</taxon>
        <taxon>Mimiviridae</taxon>
        <taxon>Klosneuvirinae</taxon>
    </lineage>
</organism>
<proteinExistence type="predicted"/>
<evidence type="ECO:0000313" key="2">
    <source>
        <dbReference type="EMBL" id="QBK89118.1"/>
    </source>
</evidence>
<sequence>MHYYDHFAQERRRRGRREGTGHLDRVNEEMRALNTTVLYVNVKPTRSRNMGKPGRRRALRTVFNHVRVKSICRLTPRVGNLRKFMFFWKDMPRKRRGQRVHNNPNGIFRNELHLLGVLIADLMEMREAVQPDEKLLFLHEFLF</sequence>
<dbReference type="EMBL" id="MK500408">
    <property type="protein sequence ID" value="QBK89118.1"/>
    <property type="molecule type" value="Genomic_DNA"/>
</dbReference>
<feature type="compositionally biased region" description="Basic and acidic residues" evidence="1">
    <location>
        <begin position="1"/>
        <end position="10"/>
    </location>
</feature>
<reference evidence="2" key="1">
    <citation type="journal article" date="2019" name="MBio">
        <title>Virus Genomes from Deep Sea Sediments Expand the Ocean Megavirome and Support Independent Origins of Viral Gigantism.</title>
        <authorList>
            <person name="Backstrom D."/>
            <person name="Yutin N."/>
            <person name="Jorgensen S.L."/>
            <person name="Dharamshi J."/>
            <person name="Homa F."/>
            <person name="Zaremba-Niedwiedzka K."/>
            <person name="Spang A."/>
            <person name="Wolf Y.I."/>
            <person name="Koonin E.V."/>
            <person name="Ettema T.J."/>
        </authorList>
    </citation>
    <scope>NUCLEOTIDE SEQUENCE</scope>
</reference>
<name>A0A481Z0X5_9VIRU</name>
<gene>
    <name evidence="2" type="ORF">LCMiAC02_02110</name>
</gene>
<feature type="region of interest" description="Disordered" evidence="1">
    <location>
        <begin position="1"/>
        <end position="22"/>
    </location>
</feature>